<dbReference type="CDD" id="cd14737">
    <property type="entry name" value="PAAR_1"/>
    <property type="match status" value="1"/>
</dbReference>
<evidence type="ECO:0000313" key="2">
    <source>
        <dbReference type="Proteomes" id="UP000203816"/>
    </source>
</evidence>
<organism evidence="1 2">
    <name type="scientific">Morganella phage vB_MmoM_MP1</name>
    <dbReference type="NCBI Taxonomy" id="1852628"/>
    <lineage>
        <taxon>Viruses</taxon>
        <taxon>Duplodnaviria</taxon>
        <taxon>Heunggongvirae</taxon>
        <taxon>Uroviricota</taxon>
        <taxon>Caudoviricetes</taxon>
        <taxon>Pantevenvirales</taxon>
        <taxon>Straboviridae</taxon>
        <taxon>Gualtarvirus</taxon>
        <taxon>Gualtarvirus mp1</taxon>
    </lineage>
</organism>
<dbReference type="OrthoDB" id="23989at10239"/>
<proteinExistence type="predicted"/>
<protein>
    <recommendedName>
        <fullName evidence="3">Phospholipase</fullName>
    </recommendedName>
</protein>
<reference evidence="1 2" key="1">
    <citation type="submission" date="2016-04" db="EMBL/GenBank/DDBJ databases">
        <title>Comparative genomics of Morganella phages MP1 and MP2 define new clades among the T4 and T7-like Viruses.</title>
        <authorList>
            <person name="Pinto G."/>
            <person name="Oliveira A."/>
            <person name="Malgorzata L."/>
            <person name="Kropinski A."/>
            <person name="Azeredo J."/>
        </authorList>
    </citation>
    <scope>NUCLEOTIDE SEQUENCE [LARGE SCALE GENOMIC DNA]</scope>
</reference>
<evidence type="ECO:0000313" key="1">
    <source>
        <dbReference type="EMBL" id="ANM46574.1"/>
    </source>
</evidence>
<name>A0A192YA28_9CAUD</name>
<evidence type="ECO:0008006" key="3">
    <source>
        <dbReference type="Google" id="ProtNLM"/>
    </source>
</evidence>
<dbReference type="Gene3D" id="2.60.200.60">
    <property type="match status" value="1"/>
</dbReference>
<gene>
    <name evidence="1" type="ORF">MP1_gp0146</name>
</gene>
<dbReference type="InterPro" id="IPR008727">
    <property type="entry name" value="PAAR_motif"/>
</dbReference>
<keyword evidence="2" id="KW-1185">Reference proteome</keyword>
<dbReference type="EMBL" id="KX078569">
    <property type="protein sequence ID" value="ANM46574.1"/>
    <property type="molecule type" value="Genomic_DNA"/>
</dbReference>
<dbReference type="RefSeq" id="YP_009280004.1">
    <property type="nucleotide sequence ID" value="NC_031020.1"/>
</dbReference>
<dbReference type="GeneID" id="29059337"/>
<dbReference type="Proteomes" id="UP000203816">
    <property type="component" value="Segment"/>
</dbReference>
<accession>A0A192YA28</accession>
<dbReference type="Pfam" id="PF05488">
    <property type="entry name" value="PAAR_motif"/>
    <property type="match status" value="1"/>
</dbReference>
<sequence>MAGLTYNNALTSGHSAYPPTNLISTQSKVFVDGIPVVVEGDKIVPHTKTVDPHDTHDGVIQPRTNKVFIGGKKAGQMADPISCGDTVAQSSNKTFIK</sequence>
<dbReference type="KEGG" id="vg:29059337"/>